<dbReference type="EMBL" id="MU006356">
    <property type="protein sequence ID" value="KAF2845040.1"/>
    <property type="molecule type" value="Genomic_DNA"/>
</dbReference>
<feature type="signal peptide" evidence="1">
    <location>
        <begin position="1"/>
        <end position="22"/>
    </location>
</feature>
<gene>
    <name evidence="2" type="ORF">T440DRAFT_483730</name>
</gene>
<dbReference type="Proteomes" id="UP000799423">
    <property type="component" value="Unassembled WGS sequence"/>
</dbReference>
<feature type="chain" id="PRO_5025374570" evidence="1">
    <location>
        <begin position="23"/>
        <end position="169"/>
    </location>
</feature>
<dbReference type="AlphaFoldDB" id="A0A6A7AP44"/>
<keyword evidence="3" id="KW-1185">Reference proteome</keyword>
<reference evidence="2" key="1">
    <citation type="submission" date="2020-01" db="EMBL/GenBank/DDBJ databases">
        <authorList>
            <consortium name="DOE Joint Genome Institute"/>
            <person name="Haridas S."/>
            <person name="Albert R."/>
            <person name="Binder M."/>
            <person name="Bloem J."/>
            <person name="Labutti K."/>
            <person name="Salamov A."/>
            <person name="Andreopoulos B."/>
            <person name="Baker S.E."/>
            <person name="Barry K."/>
            <person name="Bills G."/>
            <person name="Bluhm B.H."/>
            <person name="Cannon C."/>
            <person name="Castanera R."/>
            <person name="Culley D.E."/>
            <person name="Daum C."/>
            <person name="Ezra D."/>
            <person name="Gonzalez J.B."/>
            <person name="Henrissat B."/>
            <person name="Kuo A."/>
            <person name="Liang C."/>
            <person name="Lipzen A."/>
            <person name="Lutzoni F."/>
            <person name="Magnuson J."/>
            <person name="Mondo S."/>
            <person name="Nolan M."/>
            <person name="Ohm R."/>
            <person name="Pangilinan J."/>
            <person name="Park H.-J."/>
            <person name="Ramirez L."/>
            <person name="Alfaro M."/>
            <person name="Sun H."/>
            <person name="Tritt A."/>
            <person name="Yoshinaga Y."/>
            <person name="Zwiers L.-H."/>
            <person name="Turgeon B.G."/>
            <person name="Goodwin S.B."/>
            <person name="Spatafora J.W."/>
            <person name="Crous P.W."/>
            <person name="Grigoriev I.V."/>
        </authorList>
    </citation>
    <scope>NUCLEOTIDE SEQUENCE</scope>
    <source>
        <strain evidence="2">IPT5</strain>
    </source>
</reference>
<evidence type="ECO:0000256" key="1">
    <source>
        <dbReference type="SAM" id="SignalP"/>
    </source>
</evidence>
<protein>
    <submittedName>
        <fullName evidence="2">Uncharacterized protein</fullName>
    </submittedName>
</protein>
<proteinExistence type="predicted"/>
<dbReference type="OrthoDB" id="10448788at2759"/>
<name>A0A6A7AP44_9PLEO</name>
<evidence type="ECO:0000313" key="3">
    <source>
        <dbReference type="Proteomes" id="UP000799423"/>
    </source>
</evidence>
<accession>A0A6A7AP44</accession>
<organism evidence="2 3">
    <name type="scientific">Plenodomus tracheiphilus IPT5</name>
    <dbReference type="NCBI Taxonomy" id="1408161"/>
    <lineage>
        <taxon>Eukaryota</taxon>
        <taxon>Fungi</taxon>
        <taxon>Dikarya</taxon>
        <taxon>Ascomycota</taxon>
        <taxon>Pezizomycotina</taxon>
        <taxon>Dothideomycetes</taxon>
        <taxon>Pleosporomycetidae</taxon>
        <taxon>Pleosporales</taxon>
        <taxon>Pleosporineae</taxon>
        <taxon>Leptosphaeriaceae</taxon>
        <taxon>Plenodomus</taxon>
    </lineage>
</organism>
<keyword evidence="1" id="KW-0732">Signal</keyword>
<sequence length="169" mass="18482">MRLLFLRVAIAAIPILLRPTTGASPRTVTSHISFLEILNQVNASTPLDWARDQGTGVVVRRAFVDVDTWNTAKAALATTEAVNQSSELHSDNAGLLVPYNDISTFSDNIRLSLSCEDTDKHVSQAELFTHVPTIENQLRTRGGPAVGRYGTRRINSGHVPPGHHVHDIQ</sequence>
<evidence type="ECO:0000313" key="2">
    <source>
        <dbReference type="EMBL" id="KAF2845040.1"/>
    </source>
</evidence>